<protein>
    <submittedName>
        <fullName evidence="7">Antiholin-like protein LrgA</fullName>
    </submittedName>
</protein>
<gene>
    <name evidence="7" type="primary">lrgA</name>
    <name evidence="7" type="ORF">R70211_06179</name>
</gene>
<evidence type="ECO:0000256" key="4">
    <source>
        <dbReference type="ARBA" id="ARBA00022989"/>
    </source>
</evidence>
<reference evidence="7" key="1">
    <citation type="submission" date="2021-02" db="EMBL/GenBank/DDBJ databases">
        <authorList>
            <person name="Vanwijnsberghe S."/>
        </authorList>
    </citation>
    <scope>NUCLEOTIDE SEQUENCE</scope>
    <source>
        <strain evidence="7">R-70211</strain>
    </source>
</reference>
<evidence type="ECO:0000256" key="2">
    <source>
        <dbReference type="ARBA" id="ARBA00022475"/>
    </source>
</evidence>
<dbReference type="RefSeq" id="WP_236555744.1">
    <property type="nucleotide sequence ID" value="NZ_CAJNAS010000022.1"/>
</dbReference>
<evidence type="ECO:0000313" key="7">
    <source>
        <dbReference type="EMBL" id="CAE6949510.1"/>
    </source>
</evidence>
<keyword evidence="4 6" id="KW-1133">Transmembrane helix</keyword>
<dbReference type="Proteomes" id="UP000675121">
    <property type="component" value="Unassembled WGS sequence"/>
</dbReference>
<feature type="transmembrane region" description="Helical" evidence="6">
    <location>
        <begin position="25"/>
        <end position="47"/>
    </location>
</feature>
<name>A0A9N8R3Q9_9BURK</name>
<organism evidence="7 8">
    <name type="scientific">Paraburkholderia domus</name>
    <dbReference type="NCBI Taxonomy" id="2793075"/>
    <lineage>
        <taxon>Bacteria</taxon>
        <taxon>Pseudomonadati</taxon>
        <taxon>Pseudomonadota</taxon>
        <taxon>Betaproteobacteria</taxon>
        <taxon>Burkholderiales</taxon>
        <taxon>Burkholderiaceae</taxon>
        <taxon>Paraburkholderia</taxon>
    </lineage>
</organism>
<feature type="transmembrane region" description="Helical" evidence="6">
    <location>
        <begin position="82"/>
        <end position="102"/>
    </location>
</feature>
<dbReference type="PANTHER" id="PTHR33931">
    <property type="entry name" value="HOLIN-LIKE PROTEIN CIDA-RELATED"/>
    <property type="match status" value="1"/>
</dbReference>
<keyword evidence="2" id="KW-1003">Cell membrane</keyword>
<dbReference type="PANTHER" id="PTHR33931:SF2">
    <property type="entry name" value="HOLIN-LIKE PROTEIN CIDA"/>
    <property type="match status" value="1"/>
</dbReference>
<feature type="transmembrane region" description="Helical" evidence="6">
    <location>
        <begin position="108"/>
        <end position="129"/>
    </location>
</feature>
<dbReference type="Pfam" id="PF03788">
    <property type="entry name" value="LrgA"/>
    <property type="match status" value="1"/>
</dbReference>
<keyword evidence="5 6" id="KW-0472">Membrane</keyword>
<evidence type="ECO:0000313" key="8">
    <source>
        <dbReference type="Proteomes" id="UP000675121"/>
    </source>
</evidence>
<keyword evidence="8" id="KW-1185">Reference proteome</keyword>
<dbReference type="AlphaFoldDB" id="A0A9N8R3Q9"/>
<dbReference type="InterPro" id="IPR005538">
    <property type="entry name" value="LrgA/CidA"/>
</dbReference>
<proteinExistence type="predicted"/>
<dbReference type="EMBL" id="CAJNAS010000022">
    <property type="protein sequence ID" value="CAE6949510.1"/>
    <property type="molecule type" value="Genomic_DNA"/>
</dbReference>
<sequence length="151" mass="15774">MKSATKNATATPVDSKPAASREATIVQSFAVLLAFQCLGELIAYVTQVPIPEPVIGMVLFLCLLSASPALAQRVDYVSRGLLNHLSLLFVPAGVGVMALAGAMKGQLIAISLAIVVSTILSIAVSALVAGKLMARLERKQQRLDAPKPTHA</sequence>
<feature type="transmembrane region" description="Helical" evidence="6">
    <location>
        <begin position="53"/>
        <end position="70"/>
    </location>
</feature>
<accession>A0A9N8R3Q9</accession>
<dbReference type="GO" id="GO:0005886">
    <property type="term" value="C:plasma membrane"/>
    <property type="evidence" value="ECO:0007669"/>
    <property type="project" value="UniProtKB-SubCell"/>
</dbReference>
<evidence type="ECO:0000256" key="6">
    <source>
        <dbReference type="SAM" id="Phobius"/>
    </source>
</evidence>
<evidence type="ECO:0000256" key="3">
    <source>
        <dbReference type="ARBA" id="ARBA00022692"/>
    </source>
</evidence>
<comment type="caution">
    <text evidence="7">The sequence shown here is derived from an EMBL/GenBank/DDBJ whole genome shotgun (WGS) entry which is preliminary data.</text>
</comment>
<evidence type="ECO:0000256" key="1">
    <source>
        <dbReference type="ARBA" id="ARBA00004651"/>
    </source>
</evidence>
<comment type="subcellular location">
    <subcellularLocation>
        <location evidence="1">Cell membrane</location>
        <topology evidence="1">Multi-pass membrane protein</topology>
    </subcellularLocation>
</comment>
<evidence type="ECO:0000256" key="5">
    <source>
        <dbReference type="ARBA" id="ARBA00023136"/>
    </source>
</evidence>
<keyword evidence="3 6" id="KW-0812">Transmembrane</keyword>